<dbReference type="Gene3D" id="3.40.50.2000">
    <property type="entry name" value="Glycogen Phosphorylase B"/>
    <property type="match status" value="2"/>
</dbReference>
<dbReference type="GO" id="GO:0016758">
    <property type="term" value="F:hexosyltransferase activity"/>
    <property type="evidence" value="ECO:0007669"/>
    <property type="project" value="InterPro"/>
</dbReference>
<feature type="domain" description="Glycosyl transferase family 28 C-terminal" evidence="1">
    <location>
        <begin position="269"/>
        <end position="353"/>
    </location>
</feature>
<protein>
    <submittedName>
        <fullName evidence="2">Glycosyltransferase</fullName>
    </submittedName>
</protein>
<evidence type="ECO:0000313" key="3">
    <source>
        <dbReference type="Proteomes" id="UP000225379"/>
    </source>
</evidence>
<name>A0A2B8BIR5_9PROT</name>
<dbReference type="OrthoDB" id="503443at2"/>
<organism evidence="2 3">
    <name type="scientific">Azospirillum palustre</name>
    <dbReference type="NCBI Taxonomy" id="2044885"/>
    <lineage>
        <taxon>Bacteria</taxon>
        <taxon>Pseudomonadati</taxon>
        <taxon>Pseudomonadota</taxon>
        <taxon>Alphaproteobacteria</taxon>
        <taxon>Rhodospirillales</taxon>
        <taxon>Azospirillaceae</taxon>
        <taxon>Azospirillum</taxon>
    </lineage>
</organism>
<evidence type="ECO:0000259" key="1">
    <source>
        <dbReference type="Pfam" id="PF04101"/>
    </source>
</evidence>
<dbReference type="InterPro" id="IPR007235">
    <property type="entry name" value="Glyco_trans_28_C"/>
</dbReference>
<dbReference type="SUPFAM" id="SSF53756">
    <property type="entry name" value="UDP-Glycosyltransferase/glycogen phosphorylase"/>
    <property type="match status" value="1"/>
</dbReference>
<dbReference type="RefSeq" id="WP_098735612.1">
    <property type="nucleotide sequence ID" value="NZ_PDKW01000039.1"/>
</dbReference>
<proteinExistence type="predicted"/>
<dbReference type="PANTHER" id="PTHR21015">
    <property type="entry name" value="UDP-N-ACETYLGLUCOSAMINE--N-ACETYLMURAMYL-(PENTAPEPTIDE) PYROPHOSPHORYL-UNDECAPRENOL N-ACETYLGLUCOSAMINE TRANSFERASE 1"/>
    <property type="match status" value="1"/>
</dbReference>
<evidence type="ECO:0000313" key="2">
    <source>
        <dbReference type="EMBL" id="PGH57619.1"/>
    </source>
</evidence>
<keyword evidence="2" id="KW-0808">Transferase</keyword>
<dbReference type="Pfam" id="PF04101">
    <property type="entry name" value="Glyco_tran_28_C"/>
    <property type="match status" value="1"/>
</dbReference>
<gene>
    <name evidence="2" type="ORF">CRT60_06385</name>
</gene>
<dbReference type="EMBL" id="PDKW01000039">
    <property type="protein sequence ID" value="PGH57619.1"/>
    <property type="molecule type" value="Genomic_DNA"/>
</dbReference>
<reference evidence="3" key="1">
    <citation type="submission" date="2017-10" db="EMBL/GenBank/DDBJ databases">
        <authorList>
            <person name="Kravchenko I.K."/>
            <person name="Grouzdev D.S."/>
        </authorList>
    </citation>
    <scope>NUCLEOTIDE SEQUENCE [LARGE SCALE GENOMIC DNA]</scope>
    <source>
        <strain evidence="3">B2</strain>
    </source>
</reference>
<dbReference type="PANTHER" id="PTHR21015:SF28">
    <property type="entry name" value="SLL1722 PROTEIN"/>
    <property type="match status" value="1"/>
</dbReference>
<accession>A0A2B8BIR5</accession>
<keyword evidence="3" id="KW-1185">Reference proteome</keyword>
<sequence>MRLLIAVTHLLGTGHLSRALALAEAFTARGWRVDVASGGRPAPHLETGTATLHQLPALASDGADFATLLGADGTPADAGLFAARRAMLTGLLDSVHPNVLITELFPFGRRALAAEFDALLERARALPCPPLTLASVRDILAPPSKPKRVAETEDRLLRLYDGVLVHSDPALIPLEDSWPLTRAMMPLLRYTGFVVPPPPVPDDGTDGNAEILVTAGGGPVGRPLFEAAAQCAALCAASGALPQRWRLLVAKGDAALADRLRALAPPDRLVVEPVRPDFRALLGRASASVGRCGYNTALDCLTAGVPSVFCPFEDGKEVEQTIRAAILARQPGIATLREADLTPDSLARALQSVLGAHIPPLSPASLAGAARSVEIVEALLAEKTS</sequence>
<comment type="caution">
    <text evidence="2">The sequence shown here is derived from an EMBL/GenBank/DDBJ whole genome shotgun (WGS) entry which is preliminary data.</text>
</comment>
<dbReference type="AlphaFoldDB" id="A0A2B8BIR5"/>
<dbReference type="Proteomes" id="UP000225379">
    <property type="component" value="Unassembled WGS sequence"/>
</dbReference>